<dbReference type="Proteomes" id="UP001304895">
    <property type="component" value="Unassembled WGS sequence"/>
</dbReference>
<comment type="caution">
    <text evidence="2">The sequence shown here is derived from an EMBL/GenBank/DDBJ whole genome shotgun (WGS) entry which is preliminary data.</text>
</comment>
<feature type="compositionally biased region" description="Polar residues" evidence="1">
    <location>
        <begin position="344"/>
        <end position="353"/>
    </location>
</feature>
<name>A0AAN6UKV4_9PEZI</name>
<dbReference type="Gene3D" id="1.20.5.170">
    <property type="match status" value="1"/>
</dbReference>
<reference evidence="2" key="2">
    <citation type="submission" date="2023-05" db="EMBL/GenBank/DDBJ databases">
        <authorList>
            <consortium name="Lawrence Berkeley National Laboratory"/>
            <person name="Steindorff A."/>
            <person name="Hensen N."/>
            <person name="Bonometti L."/>
            <person name="Westerberg I."/>
            <person name="Brannstrom I.O."/>
            <person name="Guillou S."/>
            <person name="Cros-Aarteil S."/>
            <person name="Calhoun S."/>
            <person name="Haridas S."/>
            <person name="Kuo A."/>
            <person name="Mondo S."/>
            <person name="Pangilinan J."/>
            <person name="Riley R."/>
            <person name="Labutti K."/>
            <person name="Andreopoulos B."/>
            <person name="Lipzen A."/>
            <person name="Chen C."/>
            <person name="Yanf M."/>
            <person name="Daum C."/>
            <person name="Ng V."/>
            <person name="Clum A."/>
            <person name="Ohm R."/>
            <person name="Martin F."/>
            <person name="Silar P."/>
            <person name="Natvig D."/>
            <person name="Lalanne C."/>
            <person name="Gautier V."/>
            <person name="Ament-Velasquez S.L."/>
            <person name="Kruys A."/>
            <person name="Hutchinson M.I."/>
            <person name="Powell A.J."/>
            <person name="Barry K."/>
            <person name="Miller A.N."/>
            <person name="Grigoriev I.V."/>
            <person name="Debuchy R."/>
            <person name="Gladieux P."/>
            <person name="Thoren M.H."/>
            <person name="Johannesson H."/>
        </authorList>
    </citation>
    <scope>NUCLEOTIDE SEQUENCE</scope>
    <source>
        <strain evidence="2">CBS 123565</strain>
    </source>
</reference>
<feature type="region of interest" description="Disordered" evidence="1">
    <location>
        <begin position="118"/>
        <end position="167"/>
    </location>
</feature>
<accession>A0AAN6UKV4</accession>
<feature type="compositionally biased region" description="Low complexity" evidence="1">
    <location>
        <begin position="511"/>
        <end position="521"/>
    </location>
</feature>
<organism evidence="2 3">
    <name type="scientific">Trichocladium antarcticum</name>
    <dbReference type="NCBI Taxonomy" id="1450529"/>
    <lineage>
        <taxon>Eukaryota</taxon>
        <taxon>Fungi</taxon>
        <taxon>Dikarya</taxon>
        <taxon>Ascomycota</taxon>
        <taxon>Pezizomycotina</taxon>
        <taxon>Sordariomycetes</taxon>
        <taxon>Sordariomycetidae</taxon>
        <taxon>Sordariales</taxon>
        <taxon>Chaetomiaceae</taxon>
        <taxon>Trichocladium</taxon>
    </lineage>
</organism>
<feature type="region of interest" description="Disordered" evidence="1">
    <location>
        <begin position="389"/>
        <end position="419"/>
    </location>
</feature>
<evidence type="ECO:0000313" key="2">
    <source>
        <dbReference type="EMBL" id="KAK4134609.1"/>
    </source>
</evidence>
<feature type="region of interest" description="Disordered" evidence="1">
    <location>
        <begin position="310"/>
        <end position="368"/>
    </location>
</feature>
<dbReference type="CDD" id="cd14687">
    <property type="entry name" value="bZIP_ATF2"/>
    <property type="match status" value="1"/>
</dbReference>
<gene>
    <name evidence="2" type="ORF">BT67DRAFT_434064</name>
</gene>
<keyword evidence="3" id="KW-1185">Reference proteome</keyword>
<dbReference type="EMBL" id="MU853408">
    <property type="protein sequence ID" value="KAK4134609.1"/>
    <property type="molecule type" value="Genomic_DNA"/>
</dbReference>
<sequence length="528" mass="56940">MLKRHTLYVEINGSLLFFTNGPAPTVSPNPLAICSDAFSVEFCSKTKARRSPANYPYRPVSLSSAKVSYTGPEAAMYQTMLEWQSHESNNVATTPETPETPLIVVFRDTCQVPCQTAASEPVPSSLDEPPLAPFQSPTHFQSPSGRHDAPHGRSNTTQLFSPQGSSGWTADMNLADGVWSWPRGSSSYFLEQPDEGYRASTMGDLGFDAAVDMSMWAGSFAAPELGMYWGFNQPDAAMQSPSYIDASQSSPSHCGTVHSHSAASGAADYRHGHHRPGEAITWEPTDGSGDNQALLPAQGTVDLSAYPGPCTGGVQPSGSVVEKERRKRGRPRLYLEDGTRAVSARSSKQSIARTSPADKGSLQSPPLLDSAVLDGTAAGDTKYTIFVPSNNGEIPASPTAVRQPRPRVADRDKAAHTRARNKAAATRYRSKTQVNIAKAEDDEREAALHHNEQLAQVDQLRKEVLQLKHELLAQARCGCPLIQAYLSDATRTPGSIARRRDSESGRPNTGTTSSPATTPAAYRGWWEG</sequence>
<evidence type="ECO:0000313" key="3">
    <source>
        <dbReference type="Proteomes" id="UP001304895"/>
    </source>
</evidence>
<feature type="compositionally biased region" description="Polar residues" evidence="1">
    <location>
        <begin position="135"/>
        <end position="144"/>
    </location>
</feature>
<feature type="compositionally biased region" description="Polar residues" evidence="1">
    <location>
        <begin position="153"/>
        <end position="167"/>
    </location>
</feature>
<dbReference type="AlphaFoldDB" id="A0AAN6UKV4"/>
<reference evidence="2" key="1">
    <citation type="journal article" date="2023" name="Mol. Phylogenet. Evol.">
        <title>Genome-scale phylogeny and comparative genomics of the fungal order Sordariales.</title>
        <authorList>
            <person name="Hensen N."/>
            <person name="Bonometti L."/>
            <person name="Westerberg I."/>
            <person name="Brannstrom I.O."/>
            <person name="Guillou S."/>
            <person name="Cros-Aarteil S."/>
            <person name="Calhoun S."/>
            <person name="Haridas S."/>
            <person name="Kuo A."/>
            <person name="Mondo S."/>
            <person name="Pangilinan J."/>
            <person name="Riley R."/>
            <person name="LaButti K."/>
            <person name="Andreopoulos B."/>
            <person name="Lipzen A."/>
            <person name="Chen C."/>
            <person name="Yan M."/>
            <person name="Daum C."/>
            <person name="Ng V."/>
            <person name="Clum A."/>
            <person name="Steindorff A."/>
            <person name="Ohm R.A."/>
            <person name="Martin F."/>
            <person name="Silar P."/>
            <person name="Natvig D.O."/>
            <person name="Lalanne C."/>
            <person name="Gautier V."/>
            <person name="Ament-Velasquez S.L."/>
            <person name="Kruys A."/>
            <person name="Hutchinson M.I."/>
            <person name="Powell A.J."/>
            <person name="Barry K."/>
            <person name="Miller A.N."/>
            <person name="Grigoriev I.V."/>
            <person name="Debuchy R."/>
            <person name="Gladieux P."/>
            <person name="Hiltunen Thoren M."/>
            <person name="Johannesson H."/>
        </authorList>
    </citation>
    <scope>NUCLEOTIDE SEQUENCE</scope>
    <source>
        <strain evidence="2">CBS 123565</strain>
    </source>
</reference>
<evidence type="ECO:0008006" key="4">
    <source>
        <dbReference type="Google" id="ProtNLM"/>
    </source>
</evidence>
<proteinExistence type="predicted"/>
<evidence type="ECO:0000256" key="1">
    <source>
        <dbReference type="SAM" id="MobiDB-lite"/>
    </source>
</evidence>
<feature type="region of interest" description="Disordered" evidence="1">
    <location>
        <begin position="492"/>
        <end position="528"/>
    </location>
</feature>
<protein>
    <recommendedName>
        <fullName evidence="4">BZIP domain-containing protein</fullName>
    </recommendedName>
</protein>